<name>A0AAV7SR88_PLEWA</name>
<gene>
    <name evidence="2" type="ORF">NDU88_007032</name>
</gene>
<dbReference type="EMBL" id="JANPWB010000008">
    <property type="protein sequence ID" value="KAJ1166633.1"/>
    <property type="molecule type" value="Genomic_DNA"/>
</dbReference>
<reference evidence="2" key="1">
    <citation type="journal article" date="2022" name="bioRxiv">
        <title>Sequencing and chromosome-scale assembly of the giantPleurodeles waltlgenome.</title>
        <authorList>
            <person name="Brown T."/>
            <person name="Elewa A."/>
            <person name="Iarovenko S."/>
            <person name="Subramanian E."/>
            <person name="Araus A.J."/>
            <person name="Petzold A."/>
            <person name="Susuki M."/>
            <person name="Suzuki K.-i.T."/>
            <person name="Hayashi T."/>
            <person name="Toyoda A."/>
            <person name="Oliveira C."/>
            <person name="Osipova E."/>
            <person name="Leigh N.D."/>
            <person name="Simon A."/>
            <person name="Yun M.H."/>
        </authorList>
    </citation>
    <scope>NUCLEOTIDE SEQUENCE</scope>
    <source>
        <strain evidence="2">20211129_DDA</strain>
        <tissue evidence="2">Liver</tissue>
    </source>
</reference>
<evidence type="ECO:0000313" key="2">
    <source>
        <dbReference type="EMBL" id="KAJ1166633.1"/>
    </source>
</evidence>
<dbReference type="AlphaFoldDB" id="A0AAV7SR88"/>
<protein>
    <recommendedName>
        <fullName evidence="4">Secreted protein</fullName>
    </recommendedName>
</protein>
<comment type="caution">
    <text evidence="2">The sequence shown here is derived from an EMBL/GenBank/DDBJ whole genome shotgun (WGS) entry which is preliminary data.</text>
</comment>
<evidence type="ECO:0000256" key="1">
    <source>
        <dbReference type="SAM" id="MobiDB-lite"/>
    </source>
</evidence>
<evidence type="ECO:0008006" key="4">
    <source>
        <dbReference type="Google" id="ProtNLM"/>
    </source>
</evidence>
<evidence type="ECO:0000313" key="3">
    <source>
        <dbReference type="Proteomes" id="UP001066276"/>
    </source>
</evidence>
<proteinExistence type="predicted"/>
<keyword evidence="3" id="KW-1185">Reference proteome</keyword>
<feature type="region of interest" description="Disordered" evidence="1">
    <location>
        <begin position="67"/>
        <end position="87"/>
    </location>
</feature>
<accession>A0AAV7SR88</accession>
<dbReference type="Proteomes" id="UP001066276">
    <property type="component" value="Chromosome 4_2"/>
</dbReference>
<sequence length="87" mass="9414">MRRARVAIARPLLPVSGWPCVCVCKGFKDGRRGGACVLCVPAALRCQPLHDRVRHLQGLVPRRVRTWGTNDGSQGNGEGAGAPEWVI</sequence>
<organism evidence="2 3">
    <name type="scientific">Pleurodeles waltl</name>
    <name type="common">Iberian ribbed newt</name>
    <dbReference type="NCBI Taxonomy" id="8319"/>
    <lineage>
        <taxon>Eukaryota</taxon>
        <taxon>Metazoa</taxon>
        <taxon>Chordata</taxon>
        <taxon>Craniata</taxon>
        <taxon>Vertebrata</taxon>
        <taxon>Euteleostomi</taxon>
        <taxon>Amphibia</taxon>
        <taxon>Batrachia</taxon>
        <taxon>Caudata</taxon>
        <taxon>Salamandroidea</taxon>
        <taxon>Salamandridae</taxon>
        <taxon>Pleurodelinae</taxon>
        <taxon>Pleurodeles</taxon>
    </lineage>
</organism>